<comment type="similarity">
    <text evidence="2">Belongs to the CorA metal ion transporter (MIT) (TC 1.A.35) family.</text>
</comment>
<dbReference type="EMBL" id="AP014924">
    <property type="protein sequence ID" value="BAS26650.1"/>
    <property type="molecule type" value="Genomic_DNA"/>
</dbReference>
<dbReference type="InterPro" id="IPR045861">
    <property type="entry name" value="CorA_cytoplasmic_dom"/>
</dbReference>
<keyword evidence="8" id="KW-0406">Ion transport</keyword>
<evidence type="ECO:0000256" key="3">
    <source>
        <dbReference type="ARBA" id="ARBA00022448"/>
    </source>
</evidence>
<evidence type="ECO:0000256" key="9">
    <source>
        <dbReference type="ARBA" id="ARBA00023136"/>
    </source>
</evidence>
<evidence type="ECO:0000313" key="14">
    <source>
        <dbReference type="Proteomes" id="UP000065807"/>
    </source>
</evidence>
<evidence type="ECO:0000256" key="4">
    <source>
        <dbReference type="ARBA" id="ARBA00022475"/>
    </source>
</evidence>
<evidence type="ECO:0000256" key="1">
    <source>
        <dbReference type="ARBA" id="ARBA00004651"/>
    </source>
</evidence>
<comment type="function">
    <text evidence="11">Mediates influx of magnesium ions. Alternates between open and closed states. Activated by low cytoplasmic Mg(2+) levels. Inactive when cytoplasmic Mg(2+) levels are high.</text>
</comment>
<dbReference type="STRING" id="1555112.LIP_0793"/>
<dbReference type="GO" id="GO:0000287">
    <property type="term" value="F:magnesium ion binding"/>
    <property type="evidence" value="ECO:0007669"/>
    <property type="project" value="TreeGrafter"/>
</dbReference>
<dbReference type="PANTHER" id="PTHR46494">
    <property type="entry name" value="CORA FAMILY METAL ION TRANSPORTER (EUROFUNG)"/>
    <property type="match status" value="1"/>
</dbReference>
<dbReference type="GO" id="GO:0015095">
    <property type="term" value="F:magnesium ion transmembrane transporter activity"/>
    <property type="evidence" value="ECO:0007669"/>
    <property type="project" value="TreeGrafter"/>
</dbReference>
<dbReference type="SUPFAM" id="SSF143865">
    <property type="entry name" value="CorA soluble domain-like"/>
    <property type="match status" value="1"/>
</dbReference>
<dbReference type="KEGG" id="lpil:LIP_0793"/>
<dbReference type="GO" id="GO:0015087">
    <property type="term" value="F:cobalt ion transmembrane transporter activity"/>
    <property type="evidence" value="ECO:0007669"/>
    <property type="project" value="TreeGrafter"/>
</dbReference>
<evidence type="ECO:0000256" key="6">
    <source>
        <dbReference type="ARBA" id="ARBA00022842"/>
    </source>
</evidence>
<dbReference type="GO" id="GO:0050897">
    <property type="term" value="F:cobalt ion binding"/>
    <property type="evidence" value="ECO:0007669"/>
    <property type="project" value="TreeGrafter"/>
</dbReference>
<feature type="transmembrane region" description="Helical" evidence="12">
    <location>
        <begin position="272"/>
        <end position="291"/>
    </location>
</feature>
<dbReference type="PATRIC" id="fig|1555112.3.peg.824"/>
<feature type="transmembrane region" description="Helical" evidence="12">
    <location>
        <begin position="303"/>
        <end position="323"/>
    </location>
</feature>
<protein>
    <recommendedName>
        <fullName evidence="15">Magnesium transport protein CorA</fullName>
    </recommendedName>
</protein>
<evidence type="ECO:0000256" key="11">
    <source>
        <dbReference type="ARBA" id="ARBA00045497"/>
    </source>
</evidence>
<keyword evidence="4" id="KW-1003">Cell membrane</keyword>
<dbReference type="SUPFAM" id="SSF144083">
    <property type="entry name" value="Magnesium transport protein CorA, transmembrane region"/>
    <property type="match status" value="1"/>
</dbReference>
<evidence type="ECO:0000256" key="2">
    <source>
        <dbReference type="ARBA" id="ARBA00009765"/>
    </source>
</evidence>
<evidence type="ECO:0000256" key="7">
    <source>
        <dbReference type="ARBA" id="ARBA00022989"/>
    </source>
</evidence>
<accession>A0A0K2SHV0</accession>
<dbReference type="PANTHER" id="PTHR46494:SF1">
    <property type="entry name" value="CORA FAMILY METAL ION TRANSPORTER (EUROFUNG)"/>
    <property type="match status" value="1"/>
</dbReference>
<evidence type="ECO:0008006" key="15">
    <source>
        <dbReference type="Google" id="ProtNLM"/>
    </source>
</evidence>
<comment type="subcellular location">
    <subcellularLocation>
        <location evidence="1">Cell membrane</location>
        <topology evidence="1">Multi-pass membrane protein</topology>
    </subcellularLocation>
</comment>
<keyword evidence="9 12" id="KW-0472">Membrane</keyword>
<dbReference type="InterPro" id="IPR045863">
    <property type="entry name" value="CorA_TM1_TM2"/>
</dbReference>
<evidence type="ECO:0000313" key="13">
    <source>
        <dbReference type="EMBL" id="BAS26650.1"/>
    </source>
</evidence>
<dbReference type="RefSeq" id="WP_068134517.1">
    <property type="nucleotide sequence ID" value="NZ_AP014924.1"/>
</dbReference>
<keyword evidence="6" id="KW-0460">Magnesium</keyword>
<keyword evidence="14" id="KW-1185">Reference proteome</keyword>
<keyword evidence="7 12" id="KW-1133">Transmembrane helix</keyword>
<evidence type="ECO:0000256" key="5">
    <source>
        <dbReference type="ARBA" id="ARBA00022692"/>
    </source>
</evidence>
<keyword evidence="5 12" id="KW-0812">Transmembrane</keyword>
<evidence type="ECO:0000256" key="12">
    <source>
        <dbReference type="SAM" id="Phobius"/>
    </source>
</evidence>
<name>A0A0K2SHV0_LIMPI</name>
<comment type="catalytic activity">
    <reaction evidence="10">
        <text>Mg(2+)(in) = Mg(2+)(out)</text>
        <dbReference type="Rhea" id="RHEA:29827"/>
        <dbReference type="ChEBI" id="CHEBI:18420"/>
    </reaction>
</comment>
<organism evidence="13 14">
    <name type="scientific">Limnochorda pilosa</name>
    <dbReference type="NCBI Taxonomy" id="1555112"/>
    <lineage>
        <taxon>Bacteria</taxon>
        <taxon>Bacillati</taxon>
        <taxon>Bacillota</taxon>
        <taxon>Limnochordia</taxon>
        <taxon>Limnochordales</taxon>
        <taxon>Limnochordaceae</taxon>
        <taxon>Limnochorda</taxon>
    </lineage>
</organism>
<dbReference type="InterPro" id="IPR002523">
    <property type="entry name" value="MgTranspt_CorA/ZnTranspt_ZntB"/>
</dbReference>
<proteinExistence type="inferred from homology"/>
<reference evidence="14" key="2">
    <citation type="journal article" date="2016" name="Int. J. Syst. Evol. Microbiol.">
        <title>Complete genome sequence and cell structure of Limnochorda pilosa, a Gram-negative spore-former within the phylum Firmicutes.</title>
        <authorList>
            <person name="Watanabe M."/>
            <person name="Kojima H."/>
            <person name="Fukui M."/>
        </authorList>
    </citation>
    <scope>NUCLEOTIDE SEQUENCE [LARGE SCALE GENOMIC DNA]</scope>
    <source>
        <strain evidence="14">HC45</strain>
    </source>
</reference>
<gene>
    <name evidence="13" type="ORF">LIP_0793</name>
</gene>
<dbReference type="OrthoDB" id="9803416at2"/>
<dbReference type="CDD" id="cd12822">
    <property type="entry name" value="TmCorA-like"/>
    <property type="match status" value="1"/>
</dbReference>
<dbReference type="FunFam" id="1.20.58.340:FF:000004">
    <property type="entry name" value="Magnesium transport protein CorA"/>
    <property type="match status" value="1"/>
</dbReference>
<dbReference type="Gene3D" id="1.20.58.340">
    <property type="entry name" value="Magnesium transport protein CorA, transmembrane region"/>
    <property type="match status" value="2"/>
</dbReference>
<dbReference type="AlphaFoldDB" id="A0A0K2SHV0"/>
<evidence type="ECO:0000256" key="8">
    <source>
        <dbReference type="ARBA" id="ARBA00023065"/>
    </source>
</evidence>
<dbReference type="Pfam" id="PF01544">
    <property type="entry name" value="CorA"/>
    <property type="match status" value="1"/>
</dbReference>
<evidence type="ECO:0000256" key="10">
    <source>
        <dbReference type="ARBA" id="ARBA00034269"/>
    </source>
</evidence>
<dbReference type="Proteomes" id="UP000065807">
    <property type="component" value="Chromosome"/>
</dbReference>
<sequence length="329" mass="36883">MLHALLWQEGSVTPLEGTGAVLEAHRHGQGLLWLDLHQPEPSELDLLREGFGFHPLAVEDCALPSELPKLEPYPGYAFLIFHGLASSGRQGRPGVKLLEIDLFFAPGAVVTSHLEPAPHLDRLRERLPAQPQPMARGAAFLLHTILDETVNEMEPLVAAWEEEVDRLDDGILGGDATTLRRILALRRRFKALGRRIALDSPVIRSLASPSGPVQEETAYAYFRDVDDHLRRLEDRLTALHEGMATAAELYLSLRSQEATAAANRANLVMERLTVVATFFMPLTFVTSLYGMNFRFMPELEWRWGYPAVLLAMAAIAYGLYLDFRRRGWI</sequence>
<dbReference type="Gene3D" id="3.30.460.20">
    <property type="entry name" value="CorA soluble domain-like"/>
    <property type="match status" value="1"/>
</dbReference>
<keyword evidence="3" id="KW-0813">Transport</keyword>
<reference evidence="14" key="1">
    <citation type="submission" date="2015-07" db="EMBL/GenBank/DDBJ databases">
        <title>Complete genome sequence and phylogenetic analysis of Limnochorda pilosa.</title>
        <authorList>
            <person name="Watanabe M."/>
            <person name="Kojima H."/>
            <person name="Fukui M."/>
        </authorList>
    </citation>
    <scope>NUCLEOTIDE SEQUENCE [LARGE SCALE GENOMIC DNA]</scope>
    <source>
        <strain evidence="14">HC45</strain>
    </source>
</reference>
<dbReference type="GO" id="GO:0005886">
    <property type="term" value="C:plasma membrane"/>
    <property type="evidence" value="ECO:0007669"/>
    <property type="project" value="UniProtKB-SubCell"/>
</dbReference>